<comment type="caution">
    <text evidence="1">The sequence shown here is derived from an EMBL/GenBank/DDBJ whole genome shotgun (WGS) entry which is preliminary data.</text>
</comment>
<keyword evidence="2" id="KW-1185">Reference proteome</keyword>
<evidence type="ECO:0000313" key="2">
    <source>
        <dbReference type="Proteomes" id="UP000222788"/>
    </source>
</evidence>
<dbReference type="OrthoDB" id="1744869at2759"/>
<sequence>MASLPRLRLFYKTVHRTFALEARLNCTSTRRWNSSTSSQFTVFVDPKLDKGLATKQLPALGPPTSSSSDAAVVLTTPSFARWLEDESVMRALLGPAPSALQVLSGVVDGLSPSSTFSMPREGFSVLRGNADTLLPRLWLHDSPQAQKPEKSHGYLDFCAQTPGGLITTTMPLANTVFFTGQEATLSASSWLPQDGVLTRQDTMHKAFQQIVLPGVLASHRINAPLIPILPSRKITGCLGNILSEIEVNGQSITASTELEDIVPKIYNKRMAATPDSVGVEVWAVVSPSTSPASCHVQQDVLSLFDDRDNESAVAVSSSRELETLFRSGCELYRIESGGGGWGKRKGRLALETKWTPSSPSPSVQSASLNDSEEIDFPAFMRQGIKQRGLITPGSWLQFFVSPLPPCGSCTSSSAPVSTRPTRNFVLGSAQSTLSDYVVADHANIETMQAPVKLMEDHFSGLAAEGLFITKEDKSSTQLESPFGGITLRYE</sequence>
<dbReference type="EMBL" id="APWK03000134">
    <property type="protein sequence ID" value="PHH50333.1"/>
    <property type="molecule type" value="Genomic_DNA"/>
</dbReference>
<protein>
    <submittedName>
        <fullName evidence="1">Uncharacterized protein</fullName>
    </submittedName>
</protein>
<gene>
    <name evidence="1" type="ORF">CFIMG_003987RA</name>
</gene>
<accession>A0A2C5WX18</accession>
<proteinExistence type="predicted"/>
<dbReference type="AlphaFoldDB" id="A0A2C5WX18"/>
<evidence type="ECO:0000313" key="1">
    <source>
        <dbReference type="EMBL" id="PHH50333.1"/>
    </source>
</evidence>
<dbReference type="STRING" id="1035309.A0A2C5WX18"/>
<reference evidence="1 2" key="2">
    <citation type="journal article" date="2013" name="IMA Fungus">
        <title>IMA Genome-F 1: Ceratocystis fimbriata: Draft nuclear genome sequence for the plant pathogen, Ceratocystis fimbriata.</title>
        <authorList>
            <person name="Wilken P.M."/>
            <person name="Steenkamp E.T."/>
            <person name="Wingfield M.J."/>
            <person name="de Beer Z.W."/>
            <person name="Wingfield B.D."/>
        </authorList>
    </citation>
    <scope>NUCLEOTIDE SEQUENCE [LARGE SCALE GENOMIC DNA]</scope>
    <source>
        <strain evidence="1 2">CBS 114723</strain>
    </source>
</reference>
<name>A0A2C5WX18_9PEZI</name>
<reference evidence="1 2" key="1">
    <citation type="journal article" date="2013" name="Fungal Biol.">
        <title>Analysis of microsatellite markers in the genome of the plant pathogen Ceratocystis fimbriata.</title>
        <authorList>
            <person name="Simpson M.C."/>
            <person name="Wilken P.M."/>
            <person name="Coetzee M.P."/>
            <person name="Wingfield M.J."/>
            <person name="Wingfield B.D."/>
        </authorList>
    </citation>
    <scope>NUCLEOTIDE SEQUENCE [LARGE SCALE GENOMIC DNA]</scope>
    <source>
        <strain evidence="1 2">CBS 114723</strain>
    </source>
</reference>
<dbReference type="Proteomes" id="UP000222788">
    <property type="component" value="Unassembled WGS sequence"/>
</dbReference>
<organism evidence="1 2">
    <name type="scientific">Ceratocystis fimbriata CBS 114723</name>
    <dbReference type="NCBI Taxonomy" id="1035309"/>
    <lineage>
        <taxon>Eukaryota</taxon>
        <taxon>Fungi</taxon>
        <taxon>Dikarya</taxon>
        <taxon>Ascomycota</taxon>
        <taxon>Pezizomycotina</taxon>
        <taxon>Sordariomycetes</taxon>
        <taxon>Hypocreomycetidae</taxon>
        <taxon>Microascales</taxon>
        <taxon>Ceratocystidaceae</taxon>
        <taxon>Ceratocystis</taxon>
    </lineage>
</organism>